<comment type="caution">
    <text evidence="2">The sequence shown here is derived from an EMBL/GenBank/DDBJ whole genome shotgun (WGS) entry which is preliminary data.</text>
</comment>
<gene>
    <name evidence="2" type="ORF">PGLA2088_LOCUS8695</name>
</gene>
<feature type="compositionally biased region" description="Low complexity" evidence="1">
    <location>
        <begin position="29"/>
        <end position="48"/>
    </location>
</feature>
<sequence length="117" mass="12783">MLGSVLNGSATATANIPNNNNDNDHNSHENNNTNINNNNNNNNTGSEGQLLGPWWQPVAWRLHLWQAVPAPRSSLQAAGPIAWCPHFRSYLTRLSGNYCHSGRTLHSLARVFDAAVG</sequence>
<name>A0A813IHQ4_POLGL</name>
<evidence type="ECO:0000256" key="1">
    <source>
        <dbReference type="SAM" id="MobiDB-lite"/>
    </source>
</evidence>
<dbReference type="AlphaFoldDB" id="A0A813IHQ4"/>
<organism evidence="2 3">
    <name type="scientific">Polarella glacialis</name>
    <name type="common">Dinoflagellate</name>
    <dbReference type="NCBI Taxonomy" id="89957"/>
    <lineage>
        <taxon>Eukaryota</taxon>
        <taxon>Sar</taxon>
        <taxon>Alveolata</taxon>
        <taxon>Dinophyceae</taxon>
        <taxon>Suessiales</taxon>
        <taxon>Suessiaceae</taxon>
        <taxon>Polarella</taxon>
    </lineage>
</organism>
<evidence type="ECO:0000313" key="3">
    <source>
        <dbReference type="Proteomes" id="UP000626109"/>
    </source>
</evidence>
<dbReference type="EMBL" id="CAJNNW010009388">
    <property type="protein sequence ID" value="CAE8650931.1"/>
    <property type="molecule type" value="Genomic_DNA"/>
</dbReference>
<accession>A0A813IHQ4</accession>
<dbReference type="Proteomes" id="UP000626109">
    <property type="component" value="Unassembled WGS sequence"/>
</dbReference>
<protein>
    <submittedName>
        <fullName evidence="2">Uncharacterized protein</fullName>
    </submittedName>
</protein>
<reference evidence="2" key="1">
    <citation type="submission" date="2021-02" db="EMBL/GenBank/DDBJ databases">
        <authorList>
            <person name="Dougan E. K."/>
            <person name="Rhodes N."/>
            <person name="Thang M."/>
            <person name="Chan C."/>
        </authorList>
    </citation>
    <scope>NUCLEOTIDE SEQUENCE</scope>
</reference>
<feature type="region of interest" description="Disordered" evidence="1">
    <location>
        <begin position="1"/>
        <end position="48"/>
    </location>
</feature>
<evidence type="ECO:0000313" key="2">
    <source>
        <dbReference type="EMBL" id="CAE8650931.1"/>
    </source>
</evidence>
<feature type="compositionally biased region" description="Polar residues" evidence="1">
    <location>
        <begin position="1"/>
        <end position="14"/>
    </location>
</feature>
<proteinExistence type="predicted"/>